<dbReference type="SMART" id="SM00432">
    <property type="entry name" value="MADS"/>
    <property type="match status" value="1"/>
</dbReference>
<dbReference type="GO" id="GO:0000981">
    <property type="term" value="F:DNA-binding transcription factor activity, RNA polymerase II-specific"/>
    <property type="evidence" value="ECO:0007669"/>
    <property type="project" value="InterPro"/>
</dbReference>
<dbReference type="GO" id="GO:0000118">
    <property type="term" value="C:histone deacetylase complex"/>
    <property type="evidence" value="ECO:0007669"/>
    <property type="project" value="TreeGrafter"/>
</dbReference>
<dbReference type="GO" id="GO:0003712">
    <property type="term" value="F:transcription coregulator activity"/>
    <property type="evidence" value="ECO:0007669"/>
    <property type="project" value="TreeGrafter"/>
</dbReference>
<evidence type="ECO:0000256" key="4">
    <source>
        <dbReference type="ARBA" id="ARBA00023242"/>
    </source>
</evidence>
<dbReference type="PROSITE" id="PS51184">
    <property type="entry name" value="JMJC"/>
    <property type="match status" value="1"/>
</dbReference>
<dbReference type="PANTHER" id="PTHR12549">
    <property type="entry name" value="JMJC DOMAIN-CONTAINING HISTONE DEMETHYLATION PROTEIN"/>
    <property type="match status" value="1"/>
</dbReference>
<reference evidence="8 9" key="1">
    <citation type="submission" date="2020-12" db="EMBL/GenBank/DDBJ databases">
        <title>Concerted genomic and epigenomic changes stabilize Arabidopsis allopolyploids.</title>
        <authorList>
            <person name="Chen Z."/>
        </authorList>
    </citation>
    <scope>NUCLEOTIDE SEQUENCE [LARGE SCALE GENOMIC DNA]</scope>
    <source>
        <strain evidence="8">As9502</strain>
        <tissue evidence="8">Leaf</tissue>
    </source>
</reference>
<dbReference type="GO" id="GO:0046872">
    <property type="term" value="F:metal ion binding"/>
    <property type="evidence" value="ECO:0007669"/>
    <property type="project" value="UniProtKB-KW"/>
</dbReference>
<keyword evidence="5" id="KW-0175">Coiled coil</keyword>
<dbReference type="GO" id="GO:0046983">
    <property type="term" value="F:protein dimerization activity"/>
    <property type="evidence" value="ECO:0007669"/>
    <property type="project" value="InterPro"/>
</dbReference>
<comment type="subcellular location">
    <subcellularLocation>
        <location evidence="1">Nucleus</location>
    </subcellularLocation>
</comment>
<evidence type="ECO:0000313" key="8">
    <source>
        <dbReference type="EMBL" id="KAG7556751.1"/>
    </source>
</evidence>
<evidence type="ECO:0000256" key="2">
    <source>
        <dbReference type="ARBA" id="ARBA00006801"/>
    </source>
</evidence>
<evidence type="ECO:0000259" key="7">
    <source>
        <dbReference type="PROSITE" id="PS51184"/>
    </source>
</evidence>
<dbReference type="GO" id="GO:0045944">
    <property type="term" value="P:positive regulation of transcription by RNA polymerase II"/>
    <property type="evidence" value="ECO:0007669"/>
    <property type="project" value="InterPro"/>
</dbReference>
<dbReference type="Pfam" id="PF00319">
    <property type="entry name" value="SRF-TF"/>
    <property type="match status" value="1"/>
</dbReference>
<evidence type="ECO:0000259" key="6">
    <source>
        <dbReference type="PROSITE" id="PS50066"/>
    </source>
</evidence>
<dbReference type="AlphaFoldDB" id="A0A8T1ZDU1"/>
<dbReference type="GO" id="GO:0031490">
    <property type="term" value="F:chromatin DNA binding"/>
    <property type="evidence" value="ECO:0007669"/>
    <property type="project" value="TreeGrafter"/>
</dbReference>
<comment type="similarity">
    <text evidence="2">Belongs to the JARID1 histone demethylase family.</text>
</comment>
<organism evidence="8 9">
    <name type="scientific">Arabidopsis suecica</name>
    <name type="common">Swedish thale-cress</name>
    <name type="synonym">Cardaminopsis suecica</name>
    <dbReference type="NCBI Taxonomy" id="45249"/>
    <lineage>
        <taxon>Eukaryota</taxon>
        <taxon>Viridiplantae</taxon>
        <taxon>Streptophyta</taxon>
        <taxon>Embryophyta</taxon>
        <taxon>Tracheophyta</taxon>
        <taxon>Spermatophyta</taxon>
        <taxon>Magnoliopsida</taxon>
        <taxon>eudicotyledons</taxon>
        <taxon>Gunneridae</taxon>
        <taxon>Pentapetalae</taxon>
        <taxon>rosids</taxon>
        <taxon>malvids</taxon>
        <taxon>Brassicales</taxon>
        <taxon>Brassicaceae</taxon>
        <taxon>Camelineae</taxon>
        <taxon>Arabidopsis</taxon>
    </lineage>
</organism>
<gene>
    <name evidence="8" type="ORF">ISN44_As11g027470</name>
</gene>
<accession>A0A8T1ZDU1</accession>
<dbReference type="InterPro" id="IPR002100">
    <property type="entry name" value="TF_MADSbox"/>
</dbReference>
<dbReference type="InterPro" id="IPR003347">
    <property type="entry name" value="JmjC_dom"/>
</dbReference>
<evidence type="ECO:0000256" key="3">
    <source>
        <dbReference type="ARBA" id="ARBA00022723"/>
    </source>
</evidence>
<keyword evidence="9" id="KW-1185">Reference proteome</keyword>
<evidence type="ECO:0000256" key="5">
    <source>
        <dbReference type="SAM" id="Coils"/>
    </source>
</evidence>
<dbReference type="EMBL" id="JAEFBJ010000011">
    <property type="protein sequence ID" value="KAG7556751.1"/>
    <property type="molecule type" value="Genomic_DNA"/>
</dbReference>
<dbReference type="SMART" id="SM00558">
    <property type="entry name" value="JmjC"/>
    <property type="match status" value="1"/>
</dbReference>
<dbReference type="OrthoDB" id="1059744at2759"/>
<dbReference type="CDD" id="cd02208">
    <property type="entry name" value="cupin_RmlC-like"/>
    <property type="match status" value="1"/>
</dbReference>
<dbReference type="GO" id="GO:0000785">
    <property type="term" value="C:chromatin"/>
    <property type="evidence" value="ECO:0007669"/>
    <property type="project" value="TreeGrafter"/>
</dbReference>
<dbReference type="InterPro" id="IPR033897">
    <property type="entry name" value="SRF-like_MADS-box"/>
</dbReference>
<evidence type="ECO:0000313" key="9">
    <source>
        <dbReference type="Proteomes" id="UP000694251"/>
    </source>
</evidence>
<evidence type="ECO:0000256" key="1">
    <source>
        <dbReference type="ARBA" id="ARBA00004123"/>
    </source>
</evidence>
<keyword evidence="4" id="KW-0539">Nucleus</keyword>
<name>A0A8T1ZDU1_ARASU</name>
<dbReference type="PANTHER" id="PTHR12549:SF37">
    <property type="entry name" value="LYSINE-SPECIFIC DEMETHYLASE JMJ26"/>
    <property type="match status" value="1"/>
</dbReference>
<dbReference type="GO" id="GO:0000987">
    <property type="term" value="F:cis-regulatory region sequence-specific DNA binding"/>
    <property type="evidence" value="ECO:0007669"/>
    <property type="project" value="InterPro"/>
</dbReference>
<dbReference type="Proteomes" id="UP000694251">
    <property type="component" value="Chromosome 11"/>
</dbReference>
<dbReference type="Pfam" id="PF02373">
    <property type="entry name" value="JmjC"/>
    <property type="match status" value="1"/>
</dbReference>
<protein>
    <submittedName>
        <fullName evidence="8">Transcription factor MADS-box</fullName>
    </submittedName>
</protein>
<dbReference type="GO" id="GO:0032454">
    <property type="term" value="F:histone H3K9 demethylase activity"/>
    <property type="evidence" value="ECO:0007669"/>
    <property type="project" value="InterPro"/>
</dbReference>
<comment type="caution">
    <text evidence="8">The sequence shown here is derived from an EMBL/GenBank/DDBJ whole genome shotgun (WGS) entry which is preliminary data.</text>
</comment>
<feature type="domain" description="MADS-box" evidence="6">
    <location>
        <begin position="14"/>
        <end position="62"/>
    </location>
</feature>
<proteinExistence type="inferred from homology"/>
<feature type="coiled-coil region" evidence="5">
    <location>
        <begin position="374"/>
        <end position="408"/>
    </location>
</feature>
<dbReference type="InterPro" id="IPR045109">
    <property type="entry name" value="LSDs-like"/>
</dbReference>
<dbReference type="PROSITE" id="PS50066">
    <property type="entry name" value="MADS_BOX_2"/>
    <property type="match status" value="1"/>
</dbReference>
<feature type="domain" description="JmjC" evidence="7">
    <location>
        <begin position="329"/>
        <end position="514"/>
    </location>
</feature>
<keyword evidence="3" id="KW-0479">Metal-binding</keyword>
<sequence length="514" mass="58790">MPSSSVVDSTMKKGTKRKIEIKKRETKQQRAVTCSKRRQTVFSKAADLCLLAGANVAVFVTSPCESSDVVYSFSGYSPAYEIADCYLNRKPPPKIVNPQSKLGFWWEDPDLYHSCDDLSELNIIEDRLQRMKKHVMACLEKKEKSQFVSSFDQNPISACSLDEDCSGSSSDFCPKPSSSIHESCSDQTLASFHGDQNPNSSPQSSSQIVSFDQNSYSALNQTYGESSSQVACFDPNPSFEIQGCETEEENNQINLLQQTRTEAMVNLYGESFLDSFFKDDDGFGLNSDLCLDTTNDMIDLVEFNEEELECLDFRLNPPRNGLMCSCRRCSSWEPEKTFPRDIWRDRSMMQLWSQLKMVWENYSSYMVLVEQGKRTSIQEEMSAIEALKQKHKQQIEKELQEQNGLEGEEVVSDEIVIYDETGGALWDIFRREDVPKLEEYLRKHCKEFRHTFGSPVTKVYHPIHDQTCFLTVEHKRKLKAEFGIEPWTFVQKLGEAVFIPAGCPHQVRNLKVII</sequence>
<dbReference type="CDD" id="cd00266">
    <property type="entry name" value="MADS_SRF_like"/>
    <property type="match status" value="1"/>
</dbReference>